<feature type="domain" description="N-acetyltransferase" evidence="1">
    <location>
        <begin position="9"/>
        <end position="186"/>
    </location>
</feature>
<dbReference type="PANTHER" id="PTHR43792">
    <property type="entry name" value="GNAT FAMILY, PUTATIVE (AFU_ORTHOLOGUE AFUA_3G00765)-RELATED-RELATED"/>
    <property type="match status" value="1"/>
</dbReference>
<comment type="caution">
    <text evidence="2">The sequence shown here is derived from an EMBL/GenBank/DDBJ whole genome shotgun (WGS) entry which is preliminary data.</text>
</comment>
<organism evidence="2 3">
    <name type="scientific">Actinoplanes aureus</name>
    <dbReference type="NCBI Taxonomy" id="2792083"/>
    <lineage>
        <taxon>Bacteria</taxon>
        <taxon>Bacillati</taxon>
        <taxon>Actinomycetota</taxon>
        <taxon>Actinomycetes</taxon>
        <taxon>Micromonosporales</taxon>
        <taxon>Micromonosporaceae</taxon>
        <taxon>Actinoplanes</taxon>
    </lineage>
</organism>
<dbReference type="SUPFAM" id="SSF55729">
    <property type="entry name" value="Acyl-CoA N-acyltransferases (Nat)"/>
    <property type="match status" value="1"/>
</dbReference>
<keyword evidence="3" id="KW-1185">Reference proteome</keyword>
<dbReference type="InterPro" id="IPR000182">
    <property type="entry name" value="GNAT_dom"/>
</dbReference>
<sequence>MPQPILRTDRLLLVPLADRHFELEVELDSDPEVLRFLFGRARTREEVAESHATRMAFGAKVDGLGYWMAFAPHDEESGEFVGLMMLPPAHGPDQPDDPAVAELGYRLVRRFWRQGLATEASRELLRHAFETVGQERVIAQTMAVNAGSRGVMAAVGMRYVRTFHPDFDDPLPGAEQGEVEYEITREMWAARFRR</sequence>
<evidence type="ECO:0000313" key="2">
    <source>
        <dbReference type="EMBL" id="MBG0562406.1"/>
    </source>
</evidence>
<dbReference type="PANTHER" id="PTHR43792:SF16">
    <property type="entry name" value="N-ACETYLTRANSFERASE DOMAIN-CONTAINING PROTEIN"/>
    <property type="match status" value="1"/>
</dbReference>
<protein>
    <submittedName>
        <fullName evidence="2">GNAT family N-acetyltransferase</fullName>
    </submittedName>
</protein>
<reference evidence="2" key="1">
    <citation type="submission" date="2020-11" db="EMBL/GenBank/DDBJ databases">
        <title>Isolation and identification of active actinomycetes.</title>
        <authorList>
            <person name="Sun X."/>
        </authorList>
    </citation>
    <scope>NUCLEOTIDE SEQUENCE</scope>
    <source>
        <strain evidence="2">NEAU-A11</strain>
    </source>
</reference>
<dbReference type="InterPro" id="IPR051531">
    <property type="entry name" value="N-acetyltransferase"/>
</dbReference>
<dbReference type="Pfam" id="PF13302">
    <property type="entry name" value="Acetyltransf_3"/>
    <property type="match status" value="1"/>
</dbReference>
<gene>
    <name evidence="2" type="ORF">I4J89_13125</name>
</gene>
<proteinExistence type="predicted"/>
<dbReference type="GO" id="GO:0016747">
    <property type="term" value="F:acyltransferase activity, transferring groups other than amino-acyl groups"/>
    <property type="evidence" value="ECO:0007669"/>
    <property type="project" value="InterPro"/>
</dbReference>
<dbReference type="AlphaFoldDB" id="A0A931C994"/>
<evidence type="ECO:0000259" key="1">
    <source>
        <dbReference type="PROSITE" id="PS51186"/>
    </source>
</evidence>
<dbReference type="Gene3D" id="3.40.630.30">
    <property type="match status" value="1"/>
</dbReference>
<name>A0A931C994_9ACTN</name>
<dbReference type="RefSeq" id="WP_196414185.1">
    <property type="nucleotide sequence ID" value="NZ_JADQTO010000005.1"/>
</dbReference>
<dbReference type="EMBL" id="JADQTO010000005">
    <property type="protein sequence ID" value="MBG0562406.1"/>
    <property type="molecule type" value="Genomic_DNA"/>
</dbReference>
<dbReference type="Proteomes" id="UP000598146">
    <property type="component" value="Unassembled WGS sequence"/>
</dbReference>
<accession>A0A931C994</accession>
<evidence type="ECO:0000313" key="3">
    <source>
        <dbReference type="Proteomes" id="UP000598146"/>
    </source>
</evidence>
<dbReference type="InterPro" id="IPR016181">
    <property type="entry name" value="Acyl_CoA_acyltransferase"/>
</dbReference>
<dbReference type="PROSITE" id="PS51186">
    <property type="entry name" value="GNAT"/>
    <property type="match status" value="1"/>
</dbReference>